<sequence>MSAPRMLRESDPEELISQVVGDKQAEVADEAPDGGLAAWSVVLGAWCALFCSFGWINSIGTFQNYYESDLLKQYSASAISWIPSLQIFFMYAMGPIPGYVFDHYGPRNLLIIGSFLHVFGLMMASISTQFYHILLSQGICSAIGVSLIFQPANGVIPGWFDKRRGAAYGIMTSGSSVGGIVFPIMIERLIRSVGFGWALRAAAFLVLGLLLVANLTIRSRLPPAPQNLGSDALIQPFKAVDMMLLVGGFVLLTFGIFIPINFLIVEGIATGGVSPDLAQYLIPILNAGSLFGRLSAGASADFFGPYNVFIGVCFLAGIMILALWIPTSTTAATIVFAVIFGFASGAYVSLAAPCVVQISPFQQIGYRLGLVFLFSSIAGLTTSPIAGGILAANNGSWLQVKIFAGVLTLAGTTLVLGARLYRTGPKLIAVS</sequence>
<evidence type="ECO:0000256" key="3">
    <source>
        <dbReference type="ARBA" id="ARBA00022448"/>
    </source>
</evidence>
<feature type="transmembrane region" description="Helical" evidence="7">
    <location>
        <begin position="402"/>
        <end position="421"/>
    </location>
</feature>
<feature type="transmembrane region" description="Helical" evidence="7">
    <location>
        <begin position="108"/>
        <end position="127"/>
    </location>
</feature>
<feature type="transmembrane region" description="Helical" evidence="7">
    <location>
        <begin position="331"/>
        <end position="356"/>
    </location>
</feature>
<dbReference type="PROSITE" id="PS50850">
    <property type="entry name" value="MFS"/>
    <property type="match status" value="1"/>
</dbReference>
<gene>
    <name evidence="9" type="ORF">UCREL1_1490</name>
</gene>
<dbReference type="GO" id="GO:0022857">
    <property type="term" value="F:transmembrane transporter activity"/>
    <property type="evidence" value="ECO:0007669"/>
    <property type="project" value="InterPro"/>
</dbReference>
<proteinExistence type="inferred from homology"/>
<feature type="transmembrane region" description="Helical" evidence="7">
    <location>
        <begin position="368"/>
        <end position="390"/>
    </location>
</feature>
<dbReference type="PANTHER" id="PTHR11360:SF224">
    <property type="entry name" value="MAJOR FACILITATOR SUPERFAMILY (MFS) PROFILE DOMAIN-CONTAINING PROTEIN-RELATED"/>
    <property type="match status" value="1"/>
</dbReference>
<accession>M7T3L6</accession>
<dbReference type="InterPro" id="IPR011701">
    <property type="entry name" value="MFS"/>
</dbReference>
<reference evidence="10" key="1">
    <citation type="journal article" date="2013" name="Genome Announc.">
        <title>Draft genome sequence of the grapevine dieback fungus Eutypa lata UCR-EL1.</title>
        <authorList>
            <person name="Blanco-Ulate B."/>
            <person name="Rolshausen P.E."/>
            <person name="Cantu D."/>
        </authorList>
    </citation>
    <scope>NUCLEOTIDE SEQUENCE [LARGE SCALE GENOMIC DNA]</scope>
    <source>
        <strain evidence="10">UCR-EL1</strain>
    </source>
</reference>
<dbReference type="AlphaFoldDB" id="M7T3L6"/>
<dbReference type="PANTHER" id="PTHR11360">
    <property type="entry name" value="MONOCARBOXYLATE TRANSPORTER"/>
    <property type="match status" value="1"/>
</dbReference>
<feature type="transmembrane region" description="Helical" evidence="7">
    <location>
        <begin position="197"/>
        <end position="217"/>
    </location>
</feature>
<feature type="transmembrane region" description="Helical" evidence="7">
    <location>
        <begin position="165"/>
        <end position="185"/>
    </location>
</feature>
<evidence type="ECO:0000256" key="6">
    <source>
        <dbReference type="ARBA" id="ARBA00023136"/>
    </source>
</evidence>
<evidence type="ECO:0000256" key="4">
    <source>
        <dbReference type="ARBA" id="ARBA00022692"/>
    </source>
</evidence>
<comment type="subcellular location">
    <subcellularLocation>
        <location evidence="1">Membrane</location>
        <topology evidence="1">Multi-pass membrane protein</topology>
    </subcellularLocation>
</comment>
<dbReference type="Pfam" id="PF07690">
    <property type="entry name" value="MFS_1"/>
    <property type="match status" value="1"/>
</dbReference>
<feature type="transmembrane region" description="Helical" evidence="7">
    <location>
        <begin position="36"/>
        <end position="56"/>
    </location>
</feature>
<keyword evidence="5 7" id="KW-1133">Transmembrane helix</keyword>
<name>M7T3L6_EUTLA</name>
<dbReference type="InterPro" id="IPR020846">
    <property type="entry name" value="MFS_dom"/>
</dbReference>
<comment type="similarity">
    <text evidence="2">Belongs to the major facilitator superfamily. Monocarboxylate porter (TC 2.A.1.13) family.</text>
</comment>
<dbReference type="EMBL" id="KB705642">
    <property type="protein sequence ID" value="EMR71478.1"/>
    <property type="molecule type" value="Genomic_DNA"/>
</dbReference>
<dbReference type="Gene3D" id="1.20.1250.20">
    <property type="entry name" value="MFS general substrate transporter like domains"/>
    <property type="match status" value="2"/>
</dbReference>
<organism evidence="9 10">
    <name type="scientific">Eutypa lata (strain UCR-EL1)</name>
    <name type="common">Grapevine dieback disease fungus</name>
    <name type="synonym">Eutypa armeniacae</name>
    <dbReference type="NCBI Taxonomy" id="1287681"/>
    <lineage>
        <taxon>Eukaryota</taxon>
        <taxon>Fungi</taxon>
        <taxon>Dikarya</taxon>
        <taxon>Ascomycota</taxon>
        <taxon>Pezizomycotina</taxon>
        <taxon>Sordariomycetes</taxon>
        <taxon>Xylariomycetidae</taxon>
        <taxon>Xylariales</taxon>
        <taxon>Diatrypaceae</taxon>
        <taxon>Eutypa</taxon>
    </lineage>
</organism>
<feature type="transmembrane region" description="Helical" evidence="7">
    <location>
        <begin position="306"/>
        <end position="325"/>
    </location>
</feature>
<dbReference type="OMA" id="RIMNGIS"/>
<feature type="domain" description="Major facilitator superfamily (MFS) profile" evidence="8">
    <location>
        <begin position="241"/>
        <end position="431"/>
    </location>
</feature>
<evidence type="ECO:0000313" key="9">
    <source>
        <dbReference type="EMBL" id="EMR71478.1"/>
    </source>
</evidence>
<evidence type="ECO:0000313" key="10">
    <source>
        <dbReference type="Proteomes" id="UP000012174"/>
    </source>
</evidence>
<evidence type="ECO:0000259" key="8">
    <source>
        <dbReference type="PROSITE" id="PS50850"/>
    </source>
</evidence>
<feature type="transmembrane region" description="Helical" evidence="7">
    <location>
        <begin position="133"/>
        <end position="153"/>
    </location>
</feature>
<dbReference type="KEGG" id="ela:UCREL1_1490"/>
<evidence type="ECO:0000256" key="5">
    <source>
        <dbReference type="ARBA" id="ARBA00022989"/>
    </source>
</evidence>
<dbReference type="Proteomes" id="UP000012174">
    <property type="component" value="Unassembled WGS sequence"/>
</dbReference>
<evidence type="ECO:0000256" key="7">
    <source>
        <dbReference type="SAM" id="Phobius"/>
    </source>
</evidence>
<dbReference type="OrthoDB" id="5667at2759"/>
<keyword evidence="3" id="KW-0813">Transport</keyword>
<dbReference type="InterPro" id="IPR050327">
    <property type="entry name" value="Proton-linked_MCT"/>
</dbReference>
<feature type="transmembrane region" description="Helical" evidence="7">
    <location>
        <begin position="243"/>
        <end position="265"/>
    </location>
</feature>
<protein>
    <submittedName>
        <fullName evidence="9">Putative monocarboxylate protein</fullName>
    </submittedName>
</protein>
<dbReference type="SUPFAM" id="SSF103473">
    <property type="entry name" value="MFS general substrate transporter"/>
    <property type="match status" value="1"/>
</dbReference>
<keyword evidence="4 7" id="KW-0812">Transmembrane</keyword>
<dbReference type="CDD" id="cd17352">
    <property type="entry name" value="MFS_MCT_SLC16"/>
    <property type="match status" value="1"/>
</dbReference>
<dbReference type="HOGENOM" id="CLU_001265_1_0_1"/>
<evidence type="ECO:0000256" key="1">
    <source>
        <dbReference type="ARBA" id="ARBA00004141"/>
    </source>
</evidence>
<dbReference type="GO" id="GO:0016020">
    <property type="term" value="C:membrane"/>
    <property type="evidence" value="ECO:0007669"/>
    <property type="project" value="UniProtKB-SubCell"/>
</dbReference>
<dbReference type="InterPro" id="IPR036259">
    <property type="entry name" value="MFS_trans_sf"/>
</dbReference>
<dbReference type="eggNOG" id="KOG2504">
    <property type="taxonomic scope" value="Eukaryota"/>
</dbReference>
<feature type="transmembrane region" description="Helical" evidence="7">
    <location>
        <begin position="76"/>
        <end position="96"/>
    </location>
</feature>
<keyword evidence="6 7" id="KW-0472">Membrane</keyword>
<evidence type="ECO:0000256" key="2">
    <source>
        <dbReference type="ARBA" id="ARBA00006727"/>
    </source>
</evidence>
<keyword evidence="10" id="KW-1185">Reference proteome</keyword>